<organism evidence="3 4">
    <name type="scientific">Candidatus Methylomirabilis limnetica</name>
    <dbReference type="NCBI Taxonomy" id="2033718"/>
    <lineage>
        <taxon>Bacteria</taxon>
        <taxon>Candidatus Methylomirabilota</taxon>
        <taxon>Candidatus Methylomirabilia</taxon>
        <taxon>Candidatus Methylomirabilales</taxon>
        <taxon>Candidatus Methylomirabilaceae</taxon>
        <taxon>Candidatus Methylomirabilis</taxon>
    </lineage>
</organism>
<dbReference type="PROSITE" id="PS51740">
    <property type="entry name" value="SPOVT_ABRB"/>
    <property type="match status" value="1"/>
</dbReference>
<name>A0A2T4TYH9_9BACT</name>
<dbReference type="SMART" id="SM00966">
    <property type="entry name" value="SpoVT_AbrB"/>
    <property type="match status" value="1"/>
</dbReference>
<keyword evidence="1" id="KW-0238">DNA-binding</keyword>
<dbReference type="GO" id="GO:0003677">
    <property type="term" value="F:DNA binding"/>
    <property type="evidence" value="ECO:0007669"/>
    <property type="project" value="UniProtKB-UniRule"/>
</dbReference>
<dbReference type="Proteomes" id="UP000241436">
    <property type="component" value="Unassembled WGS sequence"/>
</dbReference>
<dbReference type="Pfam" id="PF04014">
    <property type="entry name" value="MazE_antitoxin"/>
    <property type="match status" value="1"/>
</dbReference>
<proteinExistence type="predicted"/>
<dbReference type="OrthoDB" id="9811597at2"/>
<reference evidence="4" key="2">
    <citation type="journal article" date="2018" name="Environ. Microbiol.">
        <title>Bloom of a denitrifying methanotroph, 'Candidatus Methylomirabilis limnetica', in a deep stratified lake.</title>
        <authorList>
            <person name="Graf J.S."/>
            <person name="Mayr M.J."/>
            <person name="Marchant H.K."/>
            <person name="Tienken D."/>
            <person name="Hach P.F."/>
            <person name="Brand A."/>
            <person name="Schubert C.J."/>
            <person name="Kuypers M.M."/>
            <person name="Milucka J."/>
        </authorList>
    </citation>
    <scope>NUCLEOTIDE SEQUENCE [LARGE SCALE GENOMIC DNA]</scope>
    <source>
        <strain evidence="4">Zug</strain>
    </source>
</reference>
<reference evidence="3 4" key="1">
    <citation type="submission" date="2017-09" db="EMBL/GenBank/DDBJ databases">
        <title>Bloom of a denitrifying methanotroph, Candidatus Methylomirabilis limnetica, in a deep stratified lake.</title>
        <authorList>
            <person name="Graf J.S."/>
            <person name="Marchant H.K."/>
            <person name="Tienken D."/>
            <person name="Hach P.F."/>
            <person name="Brand A."/>
            <person name="Schubert C.J."/>
            <person name="Kuypers M.M."/>
            <person name="Milucka J."/>
        </authorList>
    </citation>
    <scope>NUCLEOTIDE SEQUENCE [LARGE SCALE GENOMIC DNA]</scope>
    <source>
        <strain evidence="3 4">Zug</strain>
    </source>
</reference>
<dbReference type="InterPro" id="IPR007159">
    <property type="entry name" value="SpoVT-AbrB_dom"/>
</dbReference>
<comment type="caution">
    <text evidence="3">The sequence shown here is derived from an EMBL/GenBank/DDBJ whole genome shotgun (WGS) entry which is preliminary data.</text>
</comment>
<dbReference type="NCBIfam" id="TIGR01439">
    <property type="entry name" value="lp_hng_hel_AbrB"/>
    <property type="match status" value="1"/>
</dbReference>
<protein>
    <recommendedName>
        <fullName evidence="2">SpoVT-AbrB domain-containing protein</fullName>
    </recommendedName>
</protein>
<dbReference type="RefSeq" id="WP_107561907.1">
    <property type="nucleotide sequence ID" value="NZ_NVQC01000017.1"/>
</dbReference>
<accession>A0A2T4TYH9</accession>
<dbReference type="AlphaFoldDB" id="A0A2T4TYH9"/>
<gene>
    <name evidence="3" type="ORF">CLG94_05730</name>
</gene>
<evidence type="ECO:0000313" key="3">
    <source>
        <dbReference type="EMBL" id="PTL36160.1"/>
    </source>
</evidence>
<evidence type="ECO:0000259" key="2">
    <source>
        <dbReference type="PROSITE" id="PS51740"/>
    </source>
</evidence>
<feature type="domain" description="SpoVT-AbrB" evidence="2">
    <location>
        <begin position="4"/>
        <end position="49"/>
    </location>
</feature>
<dbReference type="Gene3D" id="2.10.260.10">
    <property type="match status" value="1"/>
</dbReference>
<evidence type="ECO:0000313" key="4">
    <source>
        <dbReference type="Proteomes" id="UP000241436"/>
    </source>
</evidence>
<dbReference type="SUPFAM" id="SSF89447">
    <property type="entry name" value="AbrB/MazE/MraZ-like"/>
    <property type="match status" value="1"/>
</dbReference>
<sequence length="87" mass="9304">MAGVATTKMSSRGQVVIPEGIRKRLGFTTGSQFVVIGEEDTVILKAISAPTLADFDELVSEARRQARQAGMKRSDVVAAIREARGAK</sequence>
<dbReference type="EMBL" id="NVQC01000017">
    <property type="protein sequence ID" value="PTL36160.1"/>
    <property type="molecule type" value="Genomic_DNA"/>
</dbReference>
<evidence type="ECO:0000256" key="1">
    <source>
        <dbReference type="PROSITE-ProRule" id="PRU01076"/>
    </source>
</evidence>
<dbReference type="InterPro" id="IPR037914">
    <property type="entry name" value="SpoVT-AbrB_sf"/>
</dbReference>
<keyword evidence="4" id="KW-1185">Reference proteome</keyword>